<dbReference type="GeneID" id="64704378"/>
<sequence>MLFLYTPPSFYTFIGFMDFSQLDYILERVASRYKVDAQEVLDKWLEKREVRDPEGWRLLKGMPCIVGGLTALFGTLEGRGGNFPWKTLPTILARCGCILKNYPEDILMPSERRSTLAKSKGIHDLTIHERFKLADALKNDALTVKSVATDARKSLTTSRVPIIVGEVPIANSLHTRGRRGFANGRIDRFGLTHLGNTSPSKSGATSSNRRRLRVFVEVPLAPPSWRLKAIQQCSLVIEPNHSDLVPEITTINDEDAVSNATTEDKGEIDELFSSQLQEQT</sequence>
<dbReference type="OrthoDB" id="2658500at2759"/>
<dbReference type="AlphaFoldDB" id="A0A9P7JPM3"/>
<gene>
    <name evidence="1" type="ORF">F5147DRAFT_778351</name>
</gene>
<proteinExistence type="predicted"/>
<accession>A0A9P7JPM3</accession>
<evidence type="ECO:0000313" key="1">
    <source>
        <dbReference type="EMBL" id="KAG2096302.1"/>
    </source>
</evidence>
<organism evidence="1 2">
    <name type="scientific">Suillus discolor</name>
    <dbReference type="NCBI Taxonomy" id="1912936"/>
    <lineage>
        <taxon>Eukaryota</taxon>
        <taxon>Fungi</taxon>
        <taxon>Dikarya</taxon>
        <taxon>Basidiomycota</taxon>
        <taxon>Agaricomycotina</taxon>
        <taxon>Agaricomycetes</taxon>
        <taxon>Agaricomycetidae</taxon>
        <taxon>Boletales</taxon>
        <taxon>Suillineae</taxon>
        <taxon>Suillaceae</taxon>
        <taxon>Suillus</taxon>
    </lineage>
</organism>
<dbReference type="EMBL" id="JABBWM010000070">
    <property type="protein sequence ID" value="KAG2096302.1"/>
    <property type="molecule type" value="Genomic_DNA"/>
</dbReference>
<protein>
    <submittedName>
        <fullName evidence="1">Uncharacterized protein</fullName>
    </submittedName>
</protein>
<reference evidence="1" key="1">
    <citation type="journal article" date="2020" name="New Phytol.">
        <title>Comparative genomics reveals dynamic genome evolution in host specialist ectomycorrhizal fungi.</title>
        <authorList>
            <person name="Lofgren L.A."/>
            <person name="Nguyen N.H."/>
            <person name="Vilgalys R."/>
            <person name="Ruytinx J."/>
            <person name="Liao H.L."/>
            <person name="Branco S."/>
            <person name="Kuo A."/>
            <person name="LaButti K."/>
            <person name="Lipzen A."/>
            <person name="Andreopoulos W."/>
            <person name="Pangilinan J."/>
            <person name="Riley R."/>
            <person name="Hundley H."/>
            <person name="Na H."/>
            <person name="Barry K."/>
            <person name="Grigoriev I.V."/>
            <person name="Stajich J.E."/>
            <person name="Kennedy P.G."/>
        </authorList>
    </citation>
    <scope>NUCLEOTIDE SEQUENCE</scope>
    <source>
        <strain evidence="1">FC423</strain>
    </source>
</reference>
<dbReference type="Proteomes" id="UP000823399">
    <property type="component" value="Unassembled WGS sequence"/>
</dbReference>
<name>A0A9P7JPM3_9AGAM</name>
<evidence type="ECO:0000313" key="2">
    <source>
        <dbReference type="Proteomes" id="UP000823399"/>
    </source>
</evidence>
<dbReference type="RefSeq" id="XP_041288145.1">
    <property type="nucleotide sequence ID" value="XM_041442119.1"/>
</dbReference>
<comment type="caution">
    <text evidence="1">The sequence shown here is derived from an EMBL/GenBank/DDBJ whole genome shotgun (WGS) entry which is preliminary data.</text>
</comment>
<keyword evidence="2" id="KW-1185">Reference proteome</keyword>